<reference evidence="2" key="1">
    <citation type="submission" date="2020-12" db="EMBL/GenBank/DDBJ databases">
        <title>Snuella sp. nov., isolated from sediment in Incheon.</title>
        <authorList>
            <person name="Kim W."/>
        </authorList>
    </citation>
    <scope>NUCLEOTIDE SEQUENCE</scope>
    <source>
        <strain evidence="2">CAU 1569</strain>
    </source>
</reference>
<gene>
    <name evidence="2" type="ORF">JF259_14475</name>
</gene>
<organism evidence="2 3">
    <name type="scientific">Snuella sedimenti</name>
    <dbReference type="NCBI Taxonomy" id="2798802"/>
    <lineage>
        <taxon>Bacteria</taxon>
        <taxon>Pseudomonadati</taxon>
        <taxon>Bacteroidota</taxon>
        <taxon>Flavobacteriia</taxon>
        <taxon>Flavobacteriales</taxon>
        <taxon>Flavobacteriaceae</taxon>
        <taxon>Snuella</taxon>
    </lineage>
</organism>
<protein>
    <submittedName>
        <fullName evidence="2">Glycosyltransferase family 2 protein</fullName>
    </submittedName>
</protein>
<name>A0A8J7IQJ1_9FLAO</name>
<feature type="domain" description="Glycosyltransferase 2-like" evidence="1">
    <location>
        <begin position="41"/>
        <end position="144"/>
    </location>
</feature>
<accession>A0A8J7IQJ1</accession>
<evidence type="ECO:0000259" key="1">
    <source>
        <dbReference type="Pfam" id="PF00535"/>
    </source>
</evidence>
<dbReference type="CDD" id="cd00761">
    <property type="entry name" value="Glyco_tranf_GTA_type"/>
    <property type="match status" value="1"/>
</dbReference>
<dbReference type="EMBL" id="JAELVQ010000023">
    <property type="protein sequence ID" value="MBJ6369297.1"/>
    <property type="molecule type" value="Genomic_DNA"/>
</dbReference>
<dbReference type="InterPro" id="IPR029044">
    <property type="entry name" value="Nucleotide-diphossugar_trans"/>
</dbReference>
<comment type="caution">
    <text evidence="2">The sequence shown here is derived from an EMBL/GenBank/DDBJ whole genome shotgun (WGS) entry which is preliminary data.</text>
</comment>
<proteinExistence type="predicted"/>
<dbReference type="Pfam" id="PF00535">
    <property type="entry name" value="Glycos_transf_2"/>
    <property type="match status" value="1"/>
</dbReference>
<dbReference type="Gene3D" id="3.90.550.10">
    <property type="entry name" value="Spore Coat Polysaccharide Biosynthesis Protein SpsA, Chain A"/>
    <property type="match status" value="1"/>
</dbReference>
<dbReference type="RefSeq" id="WP_199116273.1">
    <property type="nucleotide sequence ID" value="NZ_JAELVQ010000023.1"/>
</dbReference>
<keyword evidence="3" id="KW-1185">Reference proteome</keyword>
<dbReference type="SUPFAM" id="SSF53448">
    <property type="entry name" value="Nucleotide-diphospho-sugar transferases"/>
    <property type="match status" value="1"/>
</dbReference>
<dbReference type="InterPro" id="IPR001173">
    <property type="entry name" value="Glyco_trans_2-like"/>
</dbReference>
<dbReference type="Proteomes" id="UP000610931">
    <property type="component" value="Unassembled WGS sequence"/>
</dbReference>
<evidence type="ECO:0000313" key="3">
    <source>
        <dbReference type="Proteomes" id="UP000610931"/>
    </source>
</evidence>
<sequence length="278" mass="32452">MDIEILISTMFKTDLSFLEKMFPYEHYSGYNILIINQTTKGKILKSHIKNVRVINSLDRGSPVSRNLAIRKAEADICLMSDDDVVYQPNLKATVMDAYKLNPDIDMISFEAIDEQGNPYANYSHEGRHTRKTLKHIYTWVISFRRNVFSERNVFFNHYFGVGSVFKGETEYLFLRNAYDKGLKMYHVSKTIVMHPNESSGRNMGSDNAIFARAALHQRFYSNLSYVWLIKYLFFLIRHNYIKINEIPHKFRIGLKGVKTYKVLKNTGVIDKVYEGEIN</sequence>
<dbReference type="AlphaFoldDB" id="A0A8J7IQJ1"/>
<evidence type="ECO:0000313" key="2">
    <source>
        <dbReference type="EMBL" id="MBJ6369297.1"/>
    </source>
</evidence>